<reference evidence="1 2" key="1">
    <citation type="submission" date="2019-09" db="EMBL/GenBank/DDBJ databases">
        <authorList>
            <person name="Chandra G."/>
            <person name="Truman W A."/>
        </authorList>
    </citation>
    <scope>NUCLEOTIDE SEQUENCE [LARGE SCALE GENOMIC DNA]</scope>
    <source>
        <strain evidence="1">PS691</strain>
    </source>
</reference>
<gene>
    <name evidence="1" type="ORF">PS691_04155</name>
</gene>
<dbReference type="Proteomes" id="UP000337909">
    <property type="component" value="Unassembled WGS sequence"/>
</dbReference>
<dbReference type="AlphaFoldDB" id="A0A5E7E4B7"/>
<accession>A0A5E7E4B7</accession>
<evidence type="ECO:0000313" key="2">
    <source>
        <dbReference type="Proteomes" id="UP000337909"/>
    </source>
</evidence>
<protein>
    <submittedName>
        <fullName evidence="1">Uncharacterized protein</fullName>
    </submittedName>
</protein>
<name>A0A5E7E4B7_PSEFL</name>
<evidence type="ECO:0000313" key="1">
    <source>
        <dbReference type="EMBL" id="VVO20562.1"/>
    </source>
</evidence>
<organism evidence="1 2">
    <name type="scientific">Pseudomonas fluorescens</name>
    <dbReference type="NCBI Taxonomy" id="294"/>
    <lineage>
        <taxon>Bacteria</taxon>
        <taxon>Pseudomonadati</taxon>
        <taxon>Pseudomonadota</taxon>
        <taxon>Gammaproteobacteria</taxon>
        <taxon>Pseudomonadales</taxon>
        <taxon>Pseudomonadaceae</taxon>
        <taxon>Pseudomonas</taxon>
    </lineage>
</organism>
<dbReference type="EMBL" id="CABVHQ010000048">
    <property type="protein sequence ID" value="VVO20562.1"/>
    <property type="molecule type" value="Genomic_DNA"/>
</dbReference>
<proteinExistence type="predicted"/>
<sequence>MTNRSLSEVRLAIFCIHDFESIASVLRIVAFILSSATTQWPHTVKTLWIAPNFVDTSDGLLLAGCCIHGPKKTKTISA</sequence>